<evidence type="ECO:0000256" key="1">
    <source>
        <dbReference type="SAM" id="MobiDB-lite"/>
    </source>
</evidence>
<comment type="caution">
    <text evidence="2">The sequence shown here is derived from an EMBL/GenBank/DDBJ whole genome shotgun (WGS) entry which is preliminary data.</text>
</comment>
<sequence>MAHFCFGDNKRLGRALPQHKLMQNLLLSDCRMKKQAKITTGTQTDCRLDNVKNCCCGQIQTQEKQNRENGHRQRRQEKPNDQKRNQDNCNRNFVKSSVKKLNEEVEKRKLNQQYQDLLASIRERVLLKKTDSKDSCCCSCSDTWSDNSAGDGDIIYFPKETRNAMSTLLSEERHRRPPMKPTTKPAKSCAWPGVAERMDHDEEKRLINADEIVAKITSKLSKNKLDIN</sequence>
<dbReference type="EMBL" id="JALNTZ010000007">
    <property type="protein sequence ID" value="KAJ3645685.1"/>
    <property type="molecule type" value="Genomic_DNA"/>
</dbReference>
<protein>
    <submittedName>
        <fullName evidence="2">Uncharacterized protein</fullName>
    </submittedName>
</protein>
<dbReference type="AlphaFoldDB" id="A0AA38HWV3"/>
<feature type="region of interest" description="Disordered" evidence="1">
    <location>
        <begin position="65"/>
        <end position="90"/>
    </location>
</feature>
<reference evidence="2" key="1">
    <citation type="journal article" date="2023" name="G3 (Bethesda)">
        <title>Whole genome assemblies of Zophobas morio and Tenebrio molitor.</title>
        <authorList>
            <person name="Kaur S."/>
            <person name="Stinson S.A."/>
            <person name="diCenzo G.C."/>
        </authorList>
    </citation>
    <scope>NUCLEOTIDE SEQUENCE</scope>
    <source>
        <strain evidence="2">QUZm001</strain>
    </source>
</reference>
<feature type="region of interest" description="Disordered" evidence="1">
    <location>
        <begin position="170"/>
        <end position="190"/>
    </location>
</feature>
<dbReference type="Proteomes" id="UP001168821">
    <property type="component" value="Unassembled WGS sequence"/>
</dbReference>
<evidence type="ECO:0000313" key="2">
    <source>
        <dbReference type="EMBL" id="KAJ3645685.1"/>
    </source>
</evidence>
<feature type="compositionally biased region" description="Basic and acidic residues" evidence="1">
    <location>
        <begin position="65"/>
        <end position="86"/>
    </location>
</feature>
<name>A0AA38HWV3_9CUCU</name>
<organism evidence="2 3">
    <name type="scientific">Zophobas morio</name>
    <dbReference type="NCBI Taxonomy" id="2755281"/>
    <lineage>
        <taxon>Eukaryota</taxon>
        <taxon>Metazoa</taxon>
        <taxon>Ecdysozoa</taxon>
        <taxon>Arthropoda</taxon>
        <taxon>Hexapoda</taxon>
        <taxon>Insecta</taxon>
        <taxon>Pterygota</taxon>
        <taxon>Neoptera</taxon>
        <taxon>Endopterygota</taxon>
        <taxon>Coleoptera</taxon>
        <taxon>Polyphaga</taxon>
        <taxon>Cucujiformia</taxon>
        <taxon>Tenebrionidae</taxon>
        <taxon>Zophobas</taxon>
    </lineage>
</organism>
<accession>A0AA38HWV3</accession>
<evidence type="ECO:0000313" key="3">
    <source>
        <dbReference type="Proteomes" id="UP001168821"/>
    </source>
</evidence>
<proteinExistence type="predicted"/>
<keyword evidence="3" id="KW-1185">Reference proteome</keyword>
<gene>
    <name evidence="2" type="ORF">Zmor_023326</name>
</gene>